<proteinExistence type="predicted"/>
<reference evidence="1" key="2">
    <citation type="journal article" date="2022" name="New Phytol.">
        <title>Evolutionary transition to the ectomycorrhizal habit in the genomes of a hyperdiverse lineage of mushroom-forming fungi.</title>
        <authorList>
            <person name="Looney B."/>
            <person name="Miyauchi S."/>
            <person name="Morin E."/>
            <person name="Drula E."/>
            <person name="Courty P.E."/>
            <person name="Kohler A."/>
            <person name="Kuo A."/>
            <person name="LaButti K."/>
            <person name="Pangilinan J."/>
            <person name="Lipzen A."/>
            <person name="Riley R."/>
            <person name="Andreopoulos W."/>
            <person name="He G."/>
            <person name="Johnson J."/>
            <person name="Nolan M."/>
            <person name="Tritt A."/>
            <person name="Barry K.W."/>
            <person name="Grigoriev I.V."/>
            <person name="Nagy L.G."/>
            <person name="Hibbett D."/>
            <person name="Henrissat B."/>
            <person name="Matheny P.B."/>
            <person name="Labbe J."/>
            <person name="Martin F.M."/>
        </authorList>
    </citation>
    <scope>NUCLEOTIDE SEQUENCE</scope>
    <source>
        <strain evidence="1">FP105234-sp</strain>
    </source>
</reference>
<accession>A0ACB8S7L7</accession>
<organism evidence="1 2">
    <name type="scientific">Auriscalpium vulgare</name>
    <dbReference type="NCBI Taxonomy" id="40419"/>
    <lineage>
        <taxon>Eukaryota</taxon>
        <taxon>Fungi</taxon>
        <taxon>Dikarya</taxon>
        <taxon>Basidiomycota</taxon>
        <taxon>Agaricomycotina</taxon>
        <taxon>Agaricomycetes</taxon>
        <taxon>Russulales</taxon>
        <taxon>Auriscalpiaceae</taxon>
        <taxon>Auriscalpium</taxon>
    </lineage>
</organism>
<keyword evidence="2" id="KW-1185">Reference proteome</keyword>
<comment type="caution">
    <text evidence="1">The sequence shown here is derived from an EMBL/GenBank/DDBJ whole genome shotgun (WGS) entry which is preliminary data.</text>
</comment>
<name>A0ACB8S7L7_9AGAM</name>
<gene>
    <name evidence="1" type="ORF">FA95DRAFT_1602140</name>
</gene>
<dbReference type="Proteomes" id="UP000814033">
    <property type="component" value="Unassembled WGS sequence"/>
</dbReference>
<reference evidence="1" key="1">
    <citation type="submission" date="2021-02" db="EMBL/GenBank/DDBJ databases">
        <authorList>
            <consortium name="DOE Joint Genome Institute"/>
            <person name="Ahrendt S."/>
            <person name="Looney B.P."/>
            <person name="Miyauchi S."/>
            <person name="Morin E."/>
            <person name="Drula E."/>
            <person name="Courty P.E."/>
            <person name="Chicoki N."/>
            <person name="Fauchery L."/>
            <person name="Kohler A."/>
            <person name="Kuo A."/>
            <person name="Labutti K."/>
            <person name="Pangilinan J."/>
            <person name="Lipzen A."/>
            <person name="Riley R."/>
            <person name="Andreopoulos W."/>
            <person name="He G."/>
            <person name="Johnson J."/>
            <person name="Barry K.W."/>
            <person name="Grigoriev I.V."/>
            <person name="Nagy L."/>
            <person name="Hibbett D."/>
            <person name="Henrissat B."/>
            <person name="Matheny P.B."/>
            <person name="Labbe J."/>
            <person name="Martin F."/>
        </authorList>
    </citation>
    <scope>NUCLEOTIDE SEQUENCE</scope>
    <source>
        <strain evidence="1">FP105234-sp</strain>
    </source>
</reference>
<dbReference type="EMBL" id="MU275847">
    <property type="protein sequence ID" value="KAI0052192.1"/>
    <property type="molecule type" value="Genomic_DNA"/>
</dbReference>
<evidence type="ECO:0000313" key="1">
    <source>
        <dbReference type="EMBL" id="KAI0052192.1"/>
    </source>
</evidence>
<sequence>MTDTADVLKRLCQSLTHKPPYASGTLAAQPDDLVLYFGKQENPQRLEYATAGQDELEALSQACERASFGVNNENVKDDDYRKAASWTRGEGSFFKPHKDTPRSETMFASLVVVFPTSHEGGALVLRHGGEEWTFDSAKALQDAEDPSSVAYITFFSDVEHEPEPWEGGGKRLHVLYSLLEEAAHLLPAEAVSDAVHDLLRDMKHMVRPRVPAGAPPADPRAASSHVYPVFTAPLDPTSASLAHVRRLLKGSDALVYRACAALGLQARLCYYIYGKKDSGWPDGSPPSPGGGGFHDVLGEQRLYMRDDMRYEQPFEVRVGGTVVYDPAARRVGERVSWITMPVSWSQPMVVYGNEASMGWTYADICLIVRIGKPVERFLMKLNNETVTIELKNGSIVHGTITGVDMQMNTHLKTVKMTARNRDPTALDSLSIRGNNIRYFVLPDSLPLDTLLVDDAPKPKNRKKDEARGRGRGRGMDRGRARGRGRGRGRGF</sequence>
<protein>
    <submittedName>
        <fullName evidence="1">Uncharacterized protein</fullName>
    </submittedName>
</protein>
<evidence type="ECO:0000313" key="2">
    <source>
        <dbReference type="Proteomes" id="UP000814033"/>
    </source>
</evidence>